<protein>
    <recommendedName>
        <fullName evidence="18">Cytochrome P450</fullName>
    </recommendedName>
</protein>
<dbReference type="PROSITE" id="PS00086">
    <property type="entry name" value="CYTOCHROME_P450"/>
    <property type="match status" value="1"/>
</dbReference>
<dbReference type="CDD" id="cd11073">
    <property type="entry name" value="CYP76-like"/>
    <property type="match status" value="1"/>
</dbReference>
<evidence type="ECO:0000256" key="7">
    <source>
        <dbReference type="ARBA" id="ARBA00022989"/>
    </source>
</evidence>
<evidence type="ECO:0000256" key="12">
    <source>
        <dbReference type="PIRSR" id="PIRSR602401-1"/>
    </source>
</evidence>
<dbReference type="InterPro" id="IPR036396">
    <property type="entry name" value="Cyt_P450_sf"/>
</dbReference>
<dbReference type="InterPro" id="IPR017972">
    <property type="entry name" value="Cyt_P450_CS"/>
</dbReference>
<sequence>MAHSNLISRLSPPPQRRSNKKKMDSFPFLAALFLITAATWFLTSRRRKNLPPGPFPYPIVGNMLQLGTQPHETFAKLSKKYGPLMSVNLGSLYTVIVSSPEMTKEIMHKHGHVFSGRTIAQAVEACGHDKISMGFLPVGGEWRDMRKICKEQMFSHQSMEDSQDLRKLKLQQLLDHAQKCCDEGRAIDIREAAFITTLNLMSATLFSLQATEFDSMVTMEFKEIIEGVASIVGVPNFADFFPILRPFDPQGVKRRADVYFGRLLALIEGYLNERIQSKKTNPNAPKKDDFLETLVDILAANDYKLKTHHLTHLMLDLFVGGSETSTTELEWIMEELMSHPDKMAKVKAELKSVMGDQKVVDERQMPNLPYLQAVVKESMRLHPPGPLLLPRKAESDQVVNGYLIPKGTQVLINAWAMGRDESIWKNPNTFEPERFLDQKIDFKGQDYELIPFGSGRRVCPGMPLANRILHTVTATLVHNFDWKLERPDASDAERQGVLFGFAVRRAVPLKVIPFKQ</sequence>
<evidence type="ECO:0000256" key="4">
    <source>
        <dbReference type="ARBA" id="ARBA00022617"/>
    </source>
</evidence>
<comment type="caution">
    <text evidence="16">The sequence shown here is derived from an EMBL/GenBank/DDBJ whole genome shotgun (WGS) entry which is preliminary data.</text>
</comment>
<dbReference type="PANTHER" id="PTHR47950">
    <property type="entry name" value="CYTOCHROME P450, FAMILY 76, SUBFAMILY C, POLYPEPTIDE 5-RELATED"/>
    <property type="match status" value="1"/>
</dbReference>
<dbReference type="GO" id="GO:0005506">
    <property type="term" value="F:iron ion binding"/>
    <property type="evidence" value="ECO:0007669"/>
    <property type="project" value="InterPro"/>
</dbReference>
<reference evidence="16" key="2">
    <citation type="submission" date="2020-08" db="EMBL/GenBank/DDBJ databases">
        <title>Plant Genome Project.</title>
        <authorList>
            <person name="Zhang R.-G."/>
        </authorList>
    </citation>
    <scope>NUCLEOTIDE SEQUENCE</scope>
    <source>
        <strain evidence="16">Huo1</strain>
        <tissue evidence="16">Leaf</tissue>
    </source>
</reference>
<dbReference type="EMBL" id="PNBA02000010">
    <property type="protein sequence ID" value="KAG6409685.1"/>
    <property type="molecule type" value="Genomic_DNA"/>
</dbReference>
<keyword evidence="7 15" id="KW-1133">Transmembrane helix</keyword>
<evidence type="ECO:0000256" key="1">
    <source>
        <dbReference type="ARBA" id="ARBA00001971"/>
    </source>
</evidence>
<evidence type="ECO:0000256" key="3">
    <source>
        <dbReference type="ARBA" id="ARBA00010617"/>
    </source>
</evidence>
<gene>
    <name evidence="16" type="ORF">SASPL_127727</name>
</gene>
<dbReference type="GO" id="GO:0020037">
    <property type="term" value="F:heme binding"/>
    <property type="evidence" value="ECO:0007669"/>
    <property type="project" value="InterPro"/>
</dbReference>
<dbReference type="GO" id="GO:0016114">
    <property type="term" value="P:terpenoid biosynthetic process"/>
    <property type="evidence" value="ECO:0007669"/>
    <property type="project" value="UniProtKB-ARBA"/>
</dbReference>
<accession>A0A8X8XCG0</accession>
<evidence type="ECO:0000256" key="5">
    <source>
        <dbReference type="ARBA" id="ARBA00022692"/>
    </source>
</evidence>
<evidence type="ECO:0000256" key="10">
    <source>
        <dbReference type="ARBA" id="ARBA00023033"/>
    </source>
</evidence>
<evidence type="ECO:0000256" key="9">
    <source>
        <dbReference type="ARBA" id="ARBA00023004"/>
    </source>
</evidence>
<dbReference type="SUPFAM" id="SSF48264">
    <property type="entry name" value="Cytochrome P450"/>
    <property type="match status" value="1"/>
</dbReference>
<proteinExistence type="inferred from homology"/>
<keyword evidence="6 12" id="KW-0479">Metal-binding</keyword>
<evidence type="ECO:0000256" key="14">
    <source>
        <dbReference type="SAM" id="MobiDB-lite"/>
    </source>
</evidence>
<dbReference type="PRINTS" id="PR00463">
    <property type="entry name" value="EP450I"/>
</dbReference>
<dbReference type="PANTHER" id="PTHR47950:SF4">
    <property type="entry name" value="GERANIOL 8-HYDROXYLASE-LIKE"/>
    <property type="match status" value="1"/>
</dbReference>
<dbReference type="InterPro" id="IPR001128">
    <property type="entry name" value="Cyt_P450"/>
</dbReference>
<feature type="transmembrane region" description="Helical" evidence="15">
    <location>
        <begin position="26"/>
        <end position="43"/>
    </location>
</feature>
<keyword evidence="11 15" id="KW-0472">Membrane</keyword>
<evidence type="ECO:0000256" key="13">
    <source>
        <dbReference type="RuleBase" id="RU000461"/>
    </source>
</evidence>
<keyword evidence="10 13" id="KW-0503">Monooxygenase</keyword>
<comment type="similarity">
    <text evidence="3 13">Belongs to the cytochrome P450 family.</text>
</comment>
<comment type="cofactor">
    <cofactor evidence="1 12">
        <name>heme</name>
        <dbReference type="ChEBI" id="CHEBI:30413"/>
    </cofactor>
</comment>
<dbReference type="Pfam" id="PF00067">
    <property type="entry name" value="p450"/>
    <property type="match status" value="1"/>
</dbReference>
<evidence type="ECO:0000313" key="16">
    <source>
        <dbReference type="EMBL" id="KAG6409685.1"/>
    </source>
</evidence>
<feature type="binding site" description="axial binding residue" evidence="12">
    <location>
        <position position="459"/>
    </location>
    <ligand>
        <name>heme</name>
        <dbReference type="ChEBI" id="CHEBI:30413"/>
    </ligand>
    <ligandPart>
        <name>Fe</name>
        <dbReference type="ChEBI" id="CHEBI:18248"/>
    </ligandPart>
</feature>
<keyword evidence="4 12" id="KW-0349">Heme</keyword>
<dbReference type="Gene3D" id="1.10.630.10">
    <property type="entry name" value="Cytochrome P450"/>
    <property type="match status" value="1"/>
</dbReference>
<keyword evidence="5 15" id="KW-0812">Transmembrane</keyword>
<dbReference type="AlphaFoldDB" id="A0A8X8XCG0"/>
<evidence type="ECO:0000256" key="6">
    <source>
        <dbReference type="ARBA" id="ARBA00022723"/>
    </source>
</evidence>
<evidence type="ECO:0000256" key="8">
    <source>
        <dbReference type="ARBA" id="ARBA00023002"/>
    </source>
</evidence>
<evidence type="ECO:0000256" key="15">
    <source>
        <dbReference type="SAM" id="Phobius"/>
    </source>
</evidence>
<reference evidence="16" key="1">
    <citation type="submission" date="2018-01" db="EMBL/GenBank/DDBJ databases">
        <authorList>
            <person name="Mao J.F."/>
        </authorList>
    </citation>
    <scope>NUCLEOTIDE SEQUENCE</scope>
    <source>
        <strain evidence="16">Huo1</strain>
        <tissue evidence="16">Leaf</tissue>
    </source>
</reference>
<dbReference type="PRINTS" id="PR00385">
    <property type="entry name" value="P450"/>
</dbReference>
<feature type="region of interest" description="Disordered" evidence="14">
    <location>
        <begin position="1"/>
        <end position="21"/>
    </location>
</feature>
<comment type="subcellular location">
    <subcellularLocation>
        <location evidence="2">Membrane</location>
        <topology evidence="2">Single-pass membrane protein</topology>
    </subcellularLocation>
</comment>
<dbReference type="GO" id="GO:0016712">
    <property type="term" value="F:oxidoreductase activity, acting on paired donors, with incorporation or reduction of molecular oxygen, reduced flavin or flavoprotein as one donor, and incorporation of one atom of oxygen"/>
    <property type="evidence" value="ECO:0007669"/>
    <property type="project" value="UniProtKB-ARBA"/>
</dbReference>
<evidence type="ECO:0000256" key="11">
    <source>
        <dbReference type="ARBA" id="ARBA00023136"/>
    </source>
</evidence>
<dbReference type="FunFam" id="1.10.630.10:FF:000007">
    <property type="entry name" value="Cytochrome P450 76C4"/>
    <property type="match status" value="1"/>
</dbReference>
<dbReference type="GO" id="GO:0016020">
    <property type="term" value="C:membrane"/>
    <property type="evidence" value="ECO:0007669"/>
    <property type="project" value="UniProtKB-SubCell"/>
</dbReference>
<dbReference type="Proteomes" id="UP000298416">
    <property type="component" value="Unassembled WGS sequence"/>
</dbReference>
<keyword evidence="8 13" id="KW-0560">Oxidoreductase</keyword>
<name>A0A8X8XCG0_SALSN</name>
<evidence type="ECO:0000256" key="2">
    <source>
        <dbReference type="ARBA" id="ARBA00004167"/>
    </source>
</evidence>
<keyword evidence="17" id="KW-1185">Reference proteome</keyword>
<organism evidence="16">
    <name type="scientific">Salvia splendens</name>
    <name type="common">Scarlet sage</name>
    <dbReference type="NCBI Taxonomy" id="180675"/>
    <lineage>
        <taxon>Eukaryota</taxon>
        <taxon>Viridiplantae</taxon>
        <taxon>Streptophyta</taxon>
        <taxon>Embryophyta</taxon>
        <taxon>Tracheophyta</taxon>
        <taxon>Spermatophyta</taxon>
        <taxon>Magnoliopsida</taxon>
        <taxon>eudicotyledons</taxon>
        <taxon>Gunneridae</taxon>
        <taxon>Pentapetalae</taxon>
        <taxon>asterids</taxon>
        <taxon>lamiids</taxon>
        <taxon>Lamiales</taxon>
        <taxon>Lamiaceae</taxon>
        <taxon>Nepetoideae</taxon>
        <taxon>Mentheae</taxon>
        <taxon>Salviinae</taxon>
        <taxon>Salvia</taxon>
        <taxon>Salvia subgen. Calosphace</taxon>
        <taxon>core Calosphace</taxon>
    </lineage>
</organism>
<dbReference type="InterPro" id="IPR002401">
    <property type="entry name" value="Cyt_P450_E_grp-I"/>
</dbReference>
<evidence type="ECO:0008006" key="18">
    <source>
        <dbReference type="Google" id="ProtNLM"/>
    </source>
</evidence>
<keyword evidence="9 12" id="KW-0408">Iron</keyword>
<evidence type="ECO:0000313" key="17">
    <source>
        <dbReference type="Proteomes" id="UP000298416"/>
    </source>
</evidence>